<accession>A0A0J9GSL9</accession>
<evidence type="ECO:0000313" key="2">
    <source>
        <dbReference type="Proteomes" id="UP000037178"/>
    </source>
</evidence>
<sequence length="47" mass="5094">MRHSDIPIVVPPIGVADMHDPEEIPMQRSCAPEAPALFKQDSVPASL</sequence>
<gene>
    <name evidence="1" type="ORF">AIOL_001457</name>
</gene>
<reference evidence="1 2" key="1">
    <citation type="submission" date="2015-06" db="EMBL/GenBank/DDBJ databases">
        <title>Draft genome sequence of an Alphaproteobacteria species associated to the Mediterranean sponge Oscarella lobularis.</title>
        <authorList>
            <person name="Jourda C."/>
            <person name="Santini S."/>
            <person name="Claverie J.-M."/>
        </authorList>
    </citation>
    <scope>NUCLEOTIDE SEQUENCE [LARGE SCALE GENOMIC DNA]</scope>
    <source>
        <strain evidence="1">IGS</strain>
    </source>
</reference>
<dbReference type="Proteomes" id="UP000037178">
    <property type="component" value="Unassembled WGS sequence"/>
</dbReference>
<name>A0A0J9GSL9_9RHOB</name>
<evidence type="ECO:0000313" key="1">
    <source>
        <dbReference type="EMBL" id="KMW56503.1"/>
    </source>
</evidence>
<protein>
    <submittedName>
        <fullName evidence="1">Uncharacterized protein</fullName>
    </submittedName>
</protein>
<comment type="caution">
    <text evidence="1">The sequence shown here is derived from an EMBL/GenBank/DDBJ whole genome shotgun (WGS) entry which is preliminary data.</text>
</comment>
<dbReference type="STRING" id="1675527.AIOL_001457"/>
<proteinExistence type="predicted"/>
<keyword evidence="2" id="KW-1185">Reference proteome</keyword>
<organism evidence="1 2">
    <name type="scientific">Candidatus Rhodobacter oscarellae</name>
    <dbReference type="NCBI Taxonomy" id="1675527"/>
    <lineage>
        <taxon>Bacteria</taxon>
        <taxon>Pseudomonadati</taxon>
        <taxon>Pseudomonadota</taxon>
        <taxon>Alphaproteobacteria</taxon>
        <taxon>Rhodobacterales</taxon>
        <taxon>Rhodobacter group</taxon>
        <taxon>Rhodobacter</taxon>
    </lineage>
</organism>
<dbReference type="AlphaFoldDB" id="A0A0J9GSL9"/>
<dbReference type="EMBL" id="LFTY01000002">
    <property type="protein sequence ID" value="KMW56503.1"/>
    <property type="molecule type" value="Genomic_DNA"/>
</dbReference>
<dbReference type="PATRIC" id="fig|1675527.3.peg.1543"/>